<dbReference type="OrthoDB" id="1522941at2"/>
<dbReference type="InterPro" id="IPR016161">
    <property type="entry name" value="Ald_DH/histidinol_DH"/>
</dbReference>
<dbReference type="AlphaFoldDB" id="A0A5S5CAG8"/>
<dbReference type="SUPFAM" id="SSF53720">
    <property type="entry name" value="ALDH-like"/>
    <property type="match status" value="1"/>
</dbReference>
<organism evidence="2 3">
    <name type="scientific">Aquimarina intermedia</name>
    <dbReference type="NCBI Taxonomy" id="350814"/>
    <lineage>
        <taxon>Bacteria</taxon>
        <taxon>Pseudomonadati</taxon>
        <taxon>Bacteroidota</taxon>
        <taxon>Flavobacteriia</taxon>
        <taxon>Flavobacteriales</taxon>
        <taxon>Flavobacteriaceae</taxon>
        <taxon>Aquimarina</taxon>
    </lineage>
</organism>
<protein>
    <submittedName>
        <fullName evidence="2">Acyl-CoA reductase LuxC</fullName>
    </submittedName>
</protein>
<evidence type="ECO:0000256" key="1">
    <source>
        <dbReference type="ARBA" id="ARBA00022857"/>
    </source>
</evidence>
<gene>
    <name evidence="2" type="ORF">BD809_10345</name>
</gene>
<dbReference type="InterPro" id="IPR008670">
    <property type="entry name" value="CoA_reduct_LuxC"/>
</dbReference>
<comment type="caution">
    <text evidence="2">The sequence shown here is derived from an EMBL/GenBank/DDBJ whole genome shotgun (WGS) entry which is preliminary data.</text>
</comment>
<dbReference type="GO" id="GO:0008218">
    <property type="term" value="P:bioluminescence"/>
    <property type="evidence" value="ECO:0007669"/>
    <property type="project" value="InterPro"/>
</dbReference>
<dbReference type="GO" id="GO:0003995">
    <property type="term" value="F:acyl-CoA dehydrogenase activity"/>
    <property type="evidence" value="ECO:0007669"/>
    <property type="project" value="InterPro"/>
</dbReference>
<keyword evidence="3" id="KW-1185">Reference proteome</keyword>
<accession>A0A5S5CAG8</accession>
<dbReference type="EMBL" id="VNHU01000003">
    <property type="protein sequence ID" value="TYP74983.1"/>
    <property type="molecule type" value="Genomic_DNA"/>
</dbReference>
<keyword evidence="1" id="KW-0521">NADP</keyword>
<name>A0A5S5CAG8_9FLAO</name>
<evidence type="ECO:0000313" key="2">
    <source>
        <dbReference type="EMBL" id="TYP74983.1"/>
    </source>
</evidence>
<dbReference type="Pfam" id="PF05893">
    <property type="entry name" value="LuxC"/>
    <property type="match status" value="1"/>
</dbReference>
<reference evidence="2 3" key="1">
    <citation type="submission" date="2019-07" db="EMBL/GenBank/DDBJ databases">
        <title>Genomic Encyclopedia of Archaeal and Bacterial Type Strains, Phase II (KMG-II): from individual species to whole genera.</title>
        <authorList>
            <person name="Goeker M."/>
        </authorList>
    </citation>
    <scope>NUCLEOTIDE SEQUENCE [LARGE SCALE GENOMIC DNA]</scope>
    <source>
        <strain evidence="2 3">DSM 17527</strain>
    </source>
</reference>
<dbReference type="RefSeq" id="WP_148781988.1">
    <property type="nucleotide sequence ID" value="NZ_VNHU01000003.1"/>
</dbReference>
<dbReference type="Proteomes" id="UP000324376">
    <property type="component" value="Unassembled WGS sequence"/>
</dbReference>
<evidence type="ECO:0000313" key="3">
    <source>
        <dbReference type="Proteomes" id="UP000324376"/>
    </source>
</evidence>
<proteinExistence type="predicted"/>
<sequence length="352" mass="40236">MTKDDRIAAFSQLGQFLNQFSSPTPIRDSSVPHNESFFDRMHTVVERMVHHNGWFTPENVAFSIQQWSTLLSEEELNNWLAPYTLSETSPKKIGIIMAGNIPLVGFHDFLSVLITGNMALVKLSSHDNQLLPLLSNYLIAVSPGFKDRIVFHENKLTDFDAIIATGSDNTARYFEHYFGKVPNIIRKNRNSVAILTGNESNTQLTDLGEDIFRYFGLGCRSVSKLLVPKDYDFDQFFKAIFGYNDIINNAKYANNYDYNKAVYLMSEYKLLDNGFLMLKEDDRYASPIATLFYEYYDGEEDLTSRLHRDRNLLQCIVGSHKITSVPFGKTQYPALADYADGEDIIEFLININ</sequence>